<dbReference type="NCBIfam" id="NF038123">
    <property type="entry name" value="NF038123_dom"/>
    <property type="match status" value="1"/>
</dbReference>
<feature type="compositionally biased region" description="Polar residues" evidence="3">
    <location>
        <begin position="445"/>
        <end position="457"/>
    </location>
</feature>
<evidence type="ECO:0000259" key="5">
    <source>
        <dbReference type="PROSITE" id="PS51019"/>
    </source>
</evidence>
<dbReference type="Proteomes" id="UP001549921">
    <property type="component" value="Unassembled WGS sequence"/>
</dbReference>
<keyword evidence="4" id="KW-0732">Signal</keyword>
<feature type="domain" description="Reelin" evidence="5">
    <location>
        <begin position="11"/>
        <end position="183"/>
    </location>
</feature>
<sequence>MTPVPVKCLFMFLLIIAKQNVLSFRCDRRPYGTTTQSSPADGRFKLQIVGTHIAYLPDQLYIVQITETDGMSRFTGFMISAEGDLKPDPRNPRRMITQYPGEIRPQSSNTAKFSDRCLYSVEHTVASSKSSVEVYWQAPPSGSGCVTLRAMVAESSNIWFEDGSPLTLRVCEDTRQPDDLSLQSNYNCQVCDEAKYEGSKLISFTGIWSRNTHPRYYPENDWVPRYSDLVGASHTADFILWSPGTAATDGLRQLAEHANSSKLEEEILGKVGDGVRTLIKGKGHSDLKMNIPTYAFFRSDKNNHMISVAVGIYPSPDWFLGVARFELCQEDNTWLQERELNLFPWDAGTDSGVSYESANIETFPQDAITRVQTSSYDKNSPFYEMDMKDLHPFGRLGIKLVKTYHRDCEGATDEGEGNEESTGEEEKPEEENGESNGSEPEEPSRYQNPDLDSSENGGSEIVPSVDPGSDEDCPMTPWQEWSKCEGICENKKIKGLKWRVRDHVPPHPHGEVPKFCKNRFETFENVECEEECSENEENDISAEKRIMVPVVPGQSWSKKRELNKVVKNF</sequence>
<evidence type="ECO:0000313" key="8">
    <source>
        <dbReference type="Proteomes" id="UP001549921"/>
    </source>
</evidence>
<dbReference type="EMBL" id="JBEDNZ010000012">
    <property type="protein sequence ID" value="KAL0831561.1"/>
    <property type="molecule type" value="Genomic_DNA"/>
</dbReference>
<protein>
    <recommendedName>
        <fullName evidence="9">Spondin-1</fullName>
    </recommendedName>
</protein>
<evidence type="ECO:0000256" key="1">
    <source>
        <dbReference type="ARBA" id="ARBA00022737"/>
    </source>
</evidence>
<dbReference type="AlphaFoldDB" id="A0ABD0T0L7"/>
<keyword evidence="1" id="KW-0677">Repeat</keyword>
<dbReference type="Gene3D" id="2.60.40.4060">
    <property type="entry name" value="Reeler domain"/>
    <property type="match status" value="1"/>
</dbReference>
<evidence type="ECO:0000256" key="3">
    <source>
        <dbReference type="SAM" id="MobiDB-lite"/>
    </source>
</evidence>
<dbReference type="PROSITE" id="PS51020">
    <property type="entry name" value="SPONDIN"/>
    <property type="match status" value="1"/>
</dbReference>
<dbReference type="InterPro" id="IPR038678">
    <property type="entry name" value="Spondin_N_sf"/>
</dbReference>
<reference evidence="7 8" key="1">
    <citation type="submission" date="2024-06" db="EMBL/GenBank/DDBJ databases">
        <title>A chromosome-level genome assembly of beet webworm, Loxostege sticticalis.</title>
        <authorList>
            <person name="Zhang Y."/>
        </authorList>
    </citation>
    <scope>NUCLEOTIDE SEQUENCE [LARGE SCALE GENOMIC DNA]</scope>
    <source>
        <strain evidence="7">AQ028</strain>
        <tissue evidence="7">Male pupae</tissue>
    </source>
</reference>
<feature type="domain" description="Spondin" evidence="6">
    <location>
        <begin position="184"/>
        <end position="381"/>
    </location>
</feature>
<comment type="caution">
    <text evidence="7">The sequence shown here is derived from an EMBL/GenBank/DDBJ whole genome shotgun (WGS) entry which is preliminary data.</text>
</comment>
<name>A0ABD0T0L7_LOXSC</name>
<evidence type="ECO:0000313" key="7">
    <source>
        <dbReference type="EMBL" id="KAL0831561.1"/>
    </source>
</evidence>
<organism evidence="7 8">
    <name type="scientific">Loxostege sticticalis</name>
    <name type="common">Beet webworm moth</name>
    <dbReference type="NCBI Taxonomy" id="481309"/>
    <lineage>
        <taxon>Eukaryota</taxon>
        <taxon>Metazoa</taxon>
        <taxon>Ecdysozoa</taxon>
        <taxon>Arthropoda</taxon>
        <taxon>Hexapoda</taxon>
        <taxon>Insecta</taxon>
        <taxon>Pterygota</taxon>
        <taxon>Neoptera</taxon>
        <taxon>Endopterygota</taxon>
        <taxon>Lepidoptera</taxon>
        <taxon>Glossata</taxon>
        <taxon>Ditrysia</taxon>
        <taxon>Pyraloidea</taxon>
        <taxon>Crambidae</taxon>
        <taxon>Pyraustinae</taxon>
        <taxon>Loxostege</taxon>
    </lineage>
</organism>
<feature type="chain" id="PRO_5044745403" description="Spondin-1" evidence="4">
    <location>
        <begin position="24"/>
        <end position="569"/>
    </location>
</feature>
<dbReference type="PANTHER" id="PTHR11311:SF16">
    <property type="entry name" value="SPONDIN-1"/>
    <property type="match status" value="1"/>
</dbReference>
<keyword evidence="2" id="KW-1015">Disulfide bond</keyword>
<gene>
    <name evidence="7" type="ORF">ABMA28_002349</name>
</gene>
<dbReference type="Pfam" id="PF02014">
    <property type="entry name" value="Reeler"/>
    <property type="match status" value="1"/>
</dbReference>
<dbReference type="InterPro" id="IPR042307">
    <property type="entry name" value="Reeler_sf"/>
</dbReference>
<feature type="compositionally biased region" description="Acidic residues" evidence="3">
    <location>
        <begin position="410"/>
        <end position="433"/>
    </location>
</feature>
<dbReference type="InterPro" id="IPR009465">
    <property type="entry name" value="Spondin_N"/>
</dbReference>
<dbReference type="Pfam" id="PF06468">
    <property type="entry name" value="Spond_N"/>
    <property type="match status" value="1"/>
</dbReference>
<evidence type="ECO:0000256" key="2">
    <source>
        <dbReference type="ARBA" id="ARBA00023157"/>
    </source>
</evidence>
<accession>A0ABD0T0L7</accession>
<evidence type="ECO:0008006" key="9">
    <source>
        <dbReference type="Google" id="ProtNLM"/>
    </source>
</evidence>
<feature type="region of interest" description="Disordered" evidence="3">
    <location>
        <begin position="409"/>
        <end position="477"/>
    </location>
</feature>
<evidence type="ECO:0000256" key="4">
    <source>
        <dbReference type="SAM" id="SignalP"/>
    </source>
</evidence>
<dbReference type="PROSITE" id="PS51019">
    <property type="entry name" value="REELIN"/>
    <property type="match status" value="1"/>
</dbReference>
<dbReference type="Gene3D" id="2.60.40.2130">
    <property type="entry name" value="F-spondin domain"/>
    <property type="match status" value="1"/>
</dbReference>
<feature type="signal peptide" evidence="4">
    <location>
        <begin position="1"/>
        <end position="23"/>
    </location>
</feature>
<evidence type="ECO:0000259" key="6">
    <source>
        <dbReference type="PROSITE" id="PS51020"/>
    </source>
</evidence>
<dbReference type="FunFam" id="2.60.40.2130:FF:000002">
    <property type="entry name" value="Putative Spondin-1"/>
    <property type="match status" value="1"/>
</dbReference>
<dbReference type="InterPro" id="IPR051418">
    <property type="entry name" value="Spondin/Thrombospondin_T1"/>
</dbReference>
<dbReference type="InterPro" id="IPR002861">
    <property type="entry name" value="Reeler_dom"/>
</dbReference>
<dbReference type="PANTHER" id="PTHR11311">
    <property type="entry name" value="SPONDIN"/>
    <property type="match status" value="1"/>
</dbReference>
<dbReference type="CDD" id="cd08544">
    <property type="entry name" value="Reeler"/>
    <property type="match status" value="1"/>
</dbReference>
<proteinExistence type="predicted"/>